<sequence length="94" mass="10449">MSTLHLRLSPLPPVADFLLENAPHNQALQDALDDGLEDYTEGGEVIMMALRDGLDEWLSHSSSLLRLTNQFTQPYVFLAGSAHIEAVQAFRDLL</sequence>
<reference evidence="1 2" key="1">
    <citation type="submission" date="2019-12" db="EMBL/GenBank/DDBJ databases">
        <title>Hymenobacter sp. HMF4947 Genome sequencing and assembly.</title>
        <authorList>
            <person name="Kang H."/>
            <person name="Cha I."/>
            <person name="Kim H."/>
            <person name="Joh K."/>
        </authorList>
    </citation>
    <scope>NUCLEOTIDE SEQUENCE [LARGE SCALE GENOMIC DNA]</scope>
    <source>
        <strain evidence="1 2">HMF4947</strain>
    </source>
</reference>
<accession>A0A7K1TLU8</accession>
<evidence type="ECO:0000313" key="2">
    <source>
        <dbReference type="Proteomes" id="UP000441336"/>
    </source>
</evidence>
<comment type="caution">
    <text evidence="1">The sequence shown here is derived from an EMBL/GenBank/DDBJ whole genome shotgun (WGS) entry which is preliminary data.</text>
</comment>
<name>A0A7K1TLU8_9BACT</name>
<dbReference type="EMBL" id="WQKZ01000018">
    <property type="protein sequence ID" value="MVN79326.1"/>
    <property type="molecule type" value="Genomic_DNA"/>
</dbReference>
<dbReference type="AlphaFoldDB" id="A0A7K1TLU8"/>
<gene>
    <name evidence="1" type="ORF">GO988_23585</name>
</gene>
<keyword evidence="2" id="KW-1185">Reference proteome</keyword>
<dbReference type="RefSeq" id="WP_157570102.1">
    <property type="nucleotide sequence ID" value="NZ_WQKZ01000018.1"/>
</dbReference>
<dbReference type="Proteomes" id="UP000441336">
    <property type="component" value="Unassembled WGS sequence"/>
</dbReference>
<evidence type="ECO:0000313" key="1">
    <source>
        <dbReference type="EMBL" id="MVN79326.1"/>
    </source>
</evidence>
<proteinExistence type="predicted"/>
<organism evidence="1 2">
    <name type="scientific">Hymenobacter ginkgonis</name>
    <dbReference type="NCBI Taxonomy" id="2682976"/>
    <lineage>
        <taxon>Bacteria</taxon>
        <taxon>Pseudomonadati</taxon>
        <taxon>Bacteroidota</taxon>
        <taxon>Cytophagia</taxon>
        <taxon>Cytophagales</taxon>
        <taxon>Hymenobacteraceae</taxon>
        <taxon>Hymenobacter</taxon>
    </lineage>
</organism>
<protein>
    <submittedName>
        <fullName evidence="1">Uncharacterized protein</fullName>
    </submittedName>
</protein>